<organism evidence="1 2">
    <name type="scientific">Heracleum sosnowskyi</name>
    <dbReference type="NCBI Taxonomy" id="360622"/>
    <lineage>
        <taxon>Eukaryota</taxon>
        <taxon>Viridiplantae</taxon>
        <taxon>Streptophyta</taxon>
        <taxon>Embryophyta</taxon>
        <taxon>Tracheophyta</taxon>
        <taxon>Spermatophyta</taxon>
        <taxon>Magnoliopsida</taxon>
        <taxon>eudicotyledons</taxon>
        <taxon>Gunneridae</taxon>
        <taxon>Pentapetalae</taxon>
        <taxon>asterids</taxon>
        <taxon>campanulids</taxon>
        <taxon>Apiales</taxon>
        <taxon>Apiaceae</taxon>
        <taxon>Apioideae</taxon>
        <taxon>apioid superclade</taxon>
        <taxon>Tordylieae</taxon>
        <taxon>Tordyliinae</taxon>
        <taxon>Heracleum</taxon>
    </lineage>
</organism>
<reference evidence="1" key="1">
    <citation type="submission" date="2023-02" db="EMBL/GenBank/DDBJ databases">
        <title>Genome of toxic invasive species Heracleum sosnowskyi carries increased number of genes despite the absence of recent whole-genome duplications.</title>
        <authorList>
            <person name="Schelkunov M."/>
            <person name="Shtratnikova V."/>
            <person name="Makarenko M."/>
            <person name="Klepikova A."/>
            <person name="Omelchenko D."/>
            <person name="Novikova G."/>
            <person name="Obukhova E."/>
            <person name="Bogdanov V."/>
            <person name="Penin A."/>
            <person name="Logacheva M."/>
        </authorList>
    </citation>
    <scope>NUCLEOTIDE SEQUENCE</scope>
    <source>
        <strain evidence="1">Hsosn_3</strain>
        <tissue evidence="1">Leaf</tissue>
    </source>
</reference>
<evidence type="ECO:0000313" key="2">
    <source>
        <dbReference type="Proteomes" id="UP001237642"/>
    </source>
</evidence>
<dbReference type="EMBL" id="JAUIZM010000006">
    <property type="protein sequence ID" value="KAK1380631.1"/>
    <property type="molecule type" value="Genomic_DNA"/>
</dbReference>
<sequence length="117" mass="13213">MEKRYLSTLLKIRRNDGSQVPFSLLSGKRVVLVLEGFNPSERTEFSNERINKFFADVQDSLQTKVFNGVRVSLILSLYTLSSLSSKVLPSPPKKFWARSSQSPEQATINKVLEGMFG</sequence>
<comment type="caution">
    <text evidence="1">The sequence shown here is derived from an EMBL/GenBank/DDBJ whole genome shotgun (WGS) entry which is preliminary data.</text>
</comment>
<reference evidence="1" key="2">
    <citation type="submission" date="2023-05" db="EMBL/GenBank/DDBJ databases">
        <authorList>
            <person name="Schelkunov M.I."/>
        </authorList>
    </citation>
    <scope>NUCLEOTIDE SEQUENCE</scope>
    <source>
        <strain evidence="1">Hsosn_3</strain>
        <tissue evidence="1">Leaf</tissue>
    </source>
</reference>
<proteinExistence type="predicted"/>
<protein>
    <submittedName>
        <fullName evidence="1">Uncharacterized protein</fullName>
    </submittedName>
</protein>
<accession>A0AAD8I7U8</accession>
<gene>
    <name evidence="1" type="ORF">POM88_027375</name>
</gene>
<dbReference type="AlphaFoldDB" id="A0AAD8I7U8"/>
<dbReference type="Proteomes" id="UP001237642">
    <property type="component" value="Unassembled WGS sequence"/>
</dbReference>
<keyword evidence="2" id="KW-1185">Reference proteome</keyword>
<evidence type="ECO:0000313" key="1">
    <source>
        <dbReference type="EMBL" id="KAK1380631.1"/>
    </source>
</evidence>
<name>A0AAD8I7U8_9APIA</name>